<accession>A0AAE0VLG7</accession>
<proteinExistence type="predicted"/>
<evidence type="ECO:0000313" key="3">
    <source>
        <dbReference type="Proteomes" id="UP001195483"/>
    </source>
</evidence>
<evidence type="ECO:0000313" key="2">
    <source>
        <dbReference type="EMBL" id="KAK3581222.1"/>
    </source>
</evidence>
<gene>
    <name evidence="2" type="ORF">CHS0354_024765</name>
</gene>
<dbReference type="AlphaFoldDB" id="A0AAE0VLG7"/>
<keyword evidence="3" id="KW-1185">Reference proteome</keyword>
<reference evidence="2" key="3">
    <citation type="submission" date="2023-05" db="EMBL/GenBank/DDBJ databases">
        <authorList>
            <person name="Smith C.H."/>
        </authorList>
    </citation>
    <scope>NUCLEOTIDE SEQUENCE</scope>
    <source>
        <strain evidence="2">CHS0354</strain>
        <tissue evidence="2">Mantle</tissue>
    </source>
</reference>
<dbReference type="EMBL" id="JAEAOA010001462">
    <property type="protein sequence ID" value="KAK3581222.1"/>
    <property type="molecule type" value="Genomic_DNA"/>
</dbReference>
<feature type="chain" id="PRO_5042288772" evidence="1">
    <location>
        <begin position="19"/>
        <end position="274"/>
    </location>
</feature>
<feature type="signal peptide" evidence="1">
    <location>
        <begin position="1"/>
        <end position="18"/>
    </location>
</feature>
<reference evidence="2" key="1">
    <citation type="journal article" date="2021" name="Genome Biol. Evol.">
        <title>A High-Quality Reference Genome for a Parasitic Bivalve with Doubly Uniparental Inheritance (Bivalvia: Unionida).</title>
        <authorList>
            <person name="Smith C.H."/>
        </authorList>
    </citation>
    <scope>NUCLEOTIDE SEQUENCE</scope>
    <source>
        <strain evidence="2">CHS0354</strain>
    </source>
</reference>
<name>A0AAE0VLG7_9BIVA</name>
<protein>
    <submittedName>
        <fullName evidence="2">Uncharacterized protein</fullName>
    </submittedName>
</protein>
<feature type="non-terminal residue" evidence="2">
    <location>
        <position position="1"/>
    </location>
</feature>
<evidence type="ECO:0000256" key="1">
    <source>
        <dbReference type="SAM" id="SignalP"/>
    </source>
</evidence>
<reference evidence="2" key="2">
    <citation type="journal article" date="2021" name="Genome Biol. Evol.">
        <title>Developing a high-quality reference genome for a parasitic bivalve with doubly uniparental inheritance (Bivalvia: Unionida).</title>
        <authorList>
            <person name="Smith C.H."/>
        </authorList>
    </citation>
    <scope>NUCLEOTIDE SEQUENCE</scope>
    <source>
        <strain evidence="2">CHS0354</strain>
        <tissue evidence="2">Mantle</tissue>
    </source>
</reference>
<sequence length="274" mass="29784">MTLFAITLLLGLTVLVTGYPMPPGYGQDTFTHGVVGHSLDGFSNLGNLDFDNRGRLWDSQNIGGSFVVDRSFDNMNGRGISSTNRANIYDGTNIYRYQLRGQGWDGSRDFGNWDNGHSARQGNILNSVGSSVIDRSVGNINGRGISSTNRANIYDGTNIYRDQLGGQGWDGSRYFGTLDIGHSARQGNIRTSVGSSIAGRSISKMNGRGTTGVNRADIYDRSGSVGNGNQGRISGDIFRRYGRDGTELDIDQTRAEVVHIKDCIPEPEQESEAR</sequence>
<dbReference type="Proteomes" id="UP001195483">
    <property type="component" value="Unassembled WGS sequence"/>
</dbReference>
<keyword evidence="1" id="KW-0732">Signal</keyword>
<comment type="caution">
    <text evidence="2">The sequence shown here is derived from an EMBL/GenBank/DDBJ whole genome shotgun (WGS) entry which is preliminary data.</text>
</comment>
<organism evidence="2 3">
    <name type="scientific">Potamilus streckersoni</name>
    <dbReference type="NCBI Taxonomy" id="2493646"/>
    <lineage>
        <taxon>Eukaryota</taxon>
        <taxon>Metazoa</taxon>
        <taxon>Spiralia</taxon>
        <taxon>Lophotrochozoa</taxon>
        <taxon>Mollusca</taxon>
        <taxon>Bivalvia</taxon>
        <taxon>Autobranchia</taxon>
        <taxon>Heteroconchia</taxon>
        <taxon>Palaeoheterodonta</taxon>
        <taxon>Unionida</taxon>
        <taxon>Unionoidea</taxon>
        <taxon>Unionidae</taxon>
        <taxon>Ambleminae</taxon>
        <taxon>Lampsilini</taxon>
        <taxon>Potamilus</taxon>
    </lineage>
</organism>